<dbReference type="Proteomes" id="UP001620626">
    <property type="component" value="Unassembled WGS sequence"/>
</dbReference>
<protein>
    <submittedName>
        <fullName evidence="1">Uncharacterized protein</fullName>
    </submittedName>
</protein>
<comment type="caution">
    <text evidence="1">The sequence shown here is derived from an EMBL/GenBank/DDBJ whole genome shotgun (WGS) entry which is preliminary data.</text>
</comment>
<dbReference type="EMBL" id="JBICBT010000326">
    <property type="protein sequence ID" value="KAL3117365.1"/>
    <property type="molecule type" value="Genomic_DNA"/>
</dbReference>
<keyword evidence="2" id="KW-1185">Reference proteome</keyword>
<accession>A0ABD2LQ44</accession>
<dbReference type="AlphaFoldDB" id="A0ABD2LQ44"/>
<organism evidence="1 2">
    <name type="scientific">Heterodera trifolii</name>
    <dbReference type="NCBI Taxonomy" id="157864"/>
    <lineage>
        <taxon>Eukaryota</taxon>
        <taxon>Metazoa</taxon>
        <taxon>Ecdysozoa</taxon>
        <taxon>Nematoda</taxon>
        <taxon>Chromadorea</taxon>
        <taxon>Rhabditida</taxon>
        <taxon>Tylenchina</taxon>
        <taxon>Tylenchomorpha</taxon>
        <taxon>Tylenchoidea</taxon>
        <taxon>Heteroderidae</taxon>
        <taxon>Heteroderinae</taxon>
        <taxon>Heterodera</taxon>
    </lineage>
</organism>
<evidence type="ECO:0000313" key="1">
    <source>
        <dbReference type="EMBL" id="KAL3117365.1"/>
    </source>
</evidence>
<gene>
    <name evidence="1" type="ORF">niasHT_004161</name>
</gene>
<proteinExistence type="predicted"/>
<reference evidence="1 2" key="1">
    <citation type="submission" date="2024-10" db="EMBL/GenBank/DDBJ databases">
        <authorList>
            <person name="Kim D."/>
        </authorList>
    </citation>
    <scope>NUCLEOTIDE SEQUENCE [LARGE SCALE GENOMIC DNA]</scope>
    <source>
        <strain evidence="1">BH-2024</strain>
    </source>
</reference>
<sequence>MNNSPIGCANIECDASLNVIHSPIERNAQMKCGGSLSIDESPMGNVRIESGGSLNINKSQIESMRIDVGEVLMSHQWEILELTVVDLCVLNSRKWKLDGLLEEVQPLLNRQRKV</sequence>
<evidence type="ECO:0000313" key="2">
    <source>
        <dbReference type="Proteomes" id="UP001620626"/>
    </source>
</evidence>
<name>A0ABD2LQ44_9BILA</name>